<organism evidence="1 2">
    <name type="scientific">Portunus trituberculatus</name>
    <name type="common">Swimming crab</name>
    <name type="synonym">Neptunus trituberculatus</name>
    <dbReference type="NCBI Taxonomy" id="210409"/>
    <lineage>
        <taxon>Eukaryota</taxon>
        <taxon>Metazoa</taxon>
        <taxon>Ecdysozoa</taxon>
        <taxon>Arthropoda</taxon>
        <taxon>Crustacea</taxon>
        <taxon>Multicrustacea</taxon>
        <taxon>Malacostraca</taxon>
        <taxon>Eumalacostraca</taxon>
        <taxon>Eucarida</taxon>
        <taxon>Decapoda</taxon>
        <taxon>Pleocyemata</taxon>
        <taxon>Brachyura</taxon>
        <taxon>Eubrachyura</taxon>
        <taxon>Portunoidea</taxon>
        <taxon>Portunidae</taxon>
        <taxon>Portuninae</taxon>
        <taxon>Portunus</taxon>
    </lineage>
</organism>
<sequence>MFNTSLDTTKIIVGGQGAYGGVLTFPAIYPPSPSSSWAACRAAAANTNRYSEHQAKCCISEDKL</sequence>
<proteinExistence type="predicted"/>
<gene>
    <name evidence="1" type="ORF">E2C01_009493</name>
</gene>
<evidence type="ECO:0000313" key="2">
    <source>
        <dbReference type="Proteomes" id="UP000324222"/>
    </source>
</evidence>
<keyword evidence="2" id="KW-1185">Reference proteome</keyword>
<dbReference type="Proteomes" id="UP000324222">
    <property type="component" value="Unassembled WGS sequence"/>
</dbReference>
<dbReference type="AlphaFoldDB" id="A0A5B7D5Y8"/>
<evidence type="ECO:0000313" key="1">
    <source>
        <dbReference type="EMBL" id="MPC16663.1"/>
    </source>
</evidence>
<reference evidence="1 2" key="1">
    <citation type="submission" date="2019-05" db="EMBL/GenBank/DDBJ databases">
        <title>Another draft genome of Portunus trituberculatus and its Hox gene families provides insights of decapod evolution.</title>
        <authorList>
            <person name="Jeong J.-H."/>
            <person name="Song I."/>
            <person name="Kim S."/>
            <person name="Choi T."/>
            <person name="Kim D."/>
            <person name="Ryu S."/>
            <person name="Kim W."/>
        </authorList>
    </citation>
    <scope>NUCLEOTIDE SEQUENCE [LARGE SCALE GENOMIC DNA]</scope>
    <source>
        <tissue evidence="1">Muscle</tissue>
    </source>
</reference>
<protein>
    <submittedName>
        <fullName evidence="1">Uncharacterized protein</fullName>
    </submittedName>
</protein>
<comment type="caution">
    <text evidence="1">The sequence shown here is derived from an EMBL/GenBank/DDBJ whole genome shotgun (WGS) entry which is preliminary data.</text>
</comment>
<accession>A0A5B7D5Y8</accession>
<name>A0A5B7D5Y8_PORTR</name>
<dbReference type="EMBL" id="VSRR010000525">
    <property type="protein sequence ID" value="MPC16663.1"/>
    <property type="molecule type" value="Genomic_DNA"/>
</dbReference>